<dbReference type="Gene3D" id="6.10.250.690">
    <property type="match status" value="1"/>
</dbReference>
<dbReference type="InterPro" id="IPR001789">
    <property type="entry name" value="Sig_transdc_resp-reg_receiver"/>
</dbReference>
<keyword evidence="2" id="KW-0902">Two-component regulatory system</keyword>
<evidence type="ECO:0000259" key="8">
    <source>
        <dbReference type="PROSITE" id="PS50110"/>
    </source>
</evidence>
<reference evidence="11" key="1">
    <citation type="journal article" date="2019" name="Int. J. Syst. Evol. Microbiol.">
        <title>The Global Catalogue of Microorganisms (GCM) 10K type strain sequencing project: providing services to taxonomists for standard genome sequencing and annotation.</title>
        <authorList>
            <consortium name="The Broad Institute Genomics Platform"/>
            <consortium name="The Broad Institute Genome Sequencing Center for Infectious Disease"/>
            <person name="Wu L."/>
            <person name="Ma J."/>
        </authorList>
    </citation>
    <scope>NUCLEOTIDE SEQUENCE [LARGE SCALE GENOMIC DNA]</scope>
    <source>
        <strain evidence="11">CGMCC 1.12769</strain>
    </source>
</reference>
<keyword evidence="5" id="KW-0804">Transcription</keyword>
<evidence type="ECO:0000313" key="10">
    <source>
        <dbReference type="EMBL" id="GGH23790.1"/>
    </source>
</evidence>
<dbReference type="SMART" id="SM00862">
    <property type="entry name" value="Trans_reg_C"/>
    <property type="match status" value="1"/>
</dbReference>
<dbReference type="RefSeq" id="WP_229753345.1">
    <property type="nucleotide sequence ID" value="NZ_BMFT01000001.1"/>
</dbReference>
<evidence type="ECO:0000259" key="9">
    <source>
        <dbReference type="PROSITE" id="PS51755"/>
    </source>
</evidence>
<dbReference type="PANTHER" id="PTHR48111">
    <property type="entry name" value="REGULATOR OF RPOS"/>
    <property type="match status" value="1"/>
</dbReference>
<evidence type="ECO:0000256" key="4">
    <source>
        <dbReference type="ARBA" id="ARBA00023125"/>
    </source>
</evidence>
<proteinExistence type="predicted"/>
<evidence type="ECO:0000256" key="1">
    <source>
        <dbReference type="ARBA" id="ARBA00022553"/>
    </source>
</evidence>
<dbReference type="InterPro" id="IPR011006">
    <property type="entry name" value="CheY-like_superfamily"/>
</dbReference>
<dbReference type="PROSITE" id="PS51755">
    <property type="entry name" value="OMPR_PHOB"/>
    <property type="match status" value="1"/>
</dbReference>
<keyword evidence="3" id="KW-0805">Transcription regulation</keyword>
<dbReference type="PROSITE" id="PS50110">
    <property type="entry name" value="RESPONSE_REGULATORY"/>
    <property type="match status" value="1"/>
</dbReference>
<dbReference type="Proteomes" id="UP000659344">
    <property type="component" value="Unassembled WGS sequence"/>
</dbReference>
<evidence type="ECO:0000256" key="7">
    <source>
        <dbReference type="PROSITE-ProRule" id="PRU01091"/>
    </source>
</evidence>
<dbReference type="PANTHER" id="PTHR48111:SF26">
    <property type="entry name" value="STAGE 0 SPORULATION PROTEIN A HOMOLOG"/>
    <property type="match status" value="1"/>
</dbReference>
<evidence type="ECO:0000256" key="3">
    <source>
        <dbReference type="ARBA" id="ARBA00023015"/>
    </source>
</evidence>
<dbReference type="SUPFAM" id="SSF52172">
    <property type="entry name" value="CheY-like"/>
    <property type="match status" value="1"/>
</dbReference>
<feature type="domain" description="Response regulatory" evidence="8">
    <location>
        <begin position="3"/>
        <end position="116"/>
    </location>
</feature>
<dbReference type="InterPro" id="IPR039420">
    <property type="entry name" value="WalR-like"/>
</dbReference>
<dbReference type="InterPro" id="IPR001867">
    <property type="entry name" value="OmpR/PhoB-type_DNA-bd"/>
</dbReference>
<feature type="DNA-binding region" description="OmpR/PhoB-type" evidence="7">
    <location>
        <begin position="131"/>
        <end position="230"/>
    </location>
</feature>
<accession>A0ABQ1YGT1</accession>
<dbReference type="SUPFAM" id="SSF46894">
    <property type="entry name" value="C-terminal effector domain of the bipartite response regulators"/>
    <property type="match status" value="1"/>
</dbReference>
<evidence type="ECO:0000313" key="11">
    <source>
        <dbReference type="Proteomes" id="UP000659344"/>
    </source>
</evidence>
<dbReference type="Gene3D" id="1.10.10.10">
    <property type="entry name" value="Winged helix-like DNA-binding domain superfamily/Winged helix DNA-binding domain"/>
    <property type="match status" value="1"/>
</dbReference>
<gene>
    <name evidence="10" type="ORF">GCM10008013_23150</name>
</gene>
<comment type="caution">
    <text evidence="10">The sequence shown here is derived from an EMBL/GenBank/DDBJ whole genome shotgun (WGS) entry which is preliminary data.</text>
</comment>
<dbReference type="InterPro" id="IPR016032">
    <property type="entry name" value="Sig_transdc_resp-reg_C-effctor"/>
</dbReference>
<sequence>MARVLVVEDDVEINQLISIYLGKEGIMSEQAFDGRQAMVCIESSSYDLVILDLMLPMIDGFEVLRRLREHSTIPVLILTAKGEETDKIIGLGCGADDYVTKPFSVFELMARVKAHLRRNEYYKPSLEHEQMSLLYIGDITLDREQCLVTKKGHHLSLTAKEYQLLELFMTHPRKVFTKENLYLNIWNDQIVEGDNTVMVHISRLRGKIEDVPEQPSIIKTVRGIGYKLGEL</sequence>
<dbReference type="SMART" id="SM00448">
    <property type="entry name" value="REC"/>
    <property type="match status" value="1"/>
</dbReference>
<feature type="modified residue" description="4-aspartylphosphate" evidence="6">
    <location>
        <position position="52"/>
    </location>
</feature>
<evidence type="ECO:0000256" key="5">
    <source>
        <dbReference type="ARBA" id="ARBA00023163"/>
    </source>
</evidence>
<keyword evidence="11" id="KW-1185">Reference proteome</keyword>
<evidence type="ECO:0000256" key="6">
    <source>
        <dbReference type="PROSITE-ProRule" id="PRU00169"/>
    </source>
</evidence>
<feature type="domain" description="OmpR/PhoB-type" evidence="9">
    <location>
        <begin position="131"/>
        <end position="230"/>
    </location>
</feature>
<dbReference type="EMBL" id="BMFT01000001">
    <property type="protein sequence ID" value="GGH23790.1"/>
    <property type="molecule type" value="Genomic_DNA"/>
</dbReference>
<dbReference type="Pfam" id="PF00072">
    <property type="entry name" value="Response_reg"/>
    <property type="match status" value="1"/>
</dbReference>
<name>A0ABQ1YGT1_9BACL</name>
<protein>
    <submittedName>
        <fullName evidence="10">DNA-binding response regulator</fullName>
    </submittedName>
</protein>
<dbReference type="Pfam" id="PF00486">
    <property type="entry name" value="Trans_reg_C"/>
    <property type="match status" value="1"/>
</dbReference>
<organism evidence="10 11">
    <name type="scientific">Paenibacillus segetis</name>
    <dbReference type="NCBI Taxonomy" id="1325360"/>
    <lineage>
        <taxon>Bacteria</taxon>
        <taxon>Bacillati</taxon>
        <taxon>Bacillota</taxon>
        <taxon>Bacilli</taxon>
        <taxon>Bacillales</taxon>
        <taxon>Paenibacillaceae</taxon>
        <taxon>Paenibacillus</taxon>
    </lineage>
</organism>
<dbReference type="CDD" id="cd00383">
    <property type="entry name" value="trans_reg_C"/>
    <property type="match status" value="1"/>
</dbReference>
<keyword evidence="1 6" id="KW-0597">Phosphoprotein</keyword>
<evidence type="ECO:0000256" key="2">
    <source>
        <dbReference type="ARBA" id="ARBA00023012"/>
    </source>
</evidence>
<keyword evidence="4 7" id="KW-0238">DNA-binding</keyword>
<dbReference type="GO" id="GO:0003677">
    <property type="term" value="F:DNA binding"/>
    <property type="evidence" value="ECO:0007669"/>
    <property type="project" value="UniProtKB-KW"/>
</dbReference>
<dbReference type="InterPro" id="IPR036388">
    <property type="entry name" value="WH-like_DNA-bd_sf"/>
</dbReference>
<dbReference type="Gene3D" id="3.40.50.2300">
    <property type="match status" value="1"/>
</dbReference>